<evidence type="ECO:0000313" key="3">
    <source>
        <dbReference type="Proteomes" id="UP000469724"/>
    </source>
</evidence>
<dbReference type="GO" id="GO:0004805">
    <property type="term" value="F:trehalose-phosphatase activity"/>
    <property type="evidence" value="ECO:0007669"/>
    <property type="project" value="TreeGrafter"/>
</dbReference>
<evidence type="ECO:0000313" key="2">
    <source>
        <dbReference type="EMBL" id="NDY58482.1"/>
    </source>
</evidence>
<dbReference type="InterPro" id="IPR036412">
    <property type="entry name" value="HAD-like_sf"/>
</dbReference>
<dbReference type="Gene3D" id="3.30.70.1020">
    <property type="entry name" value="Trehalose-6-phosphate phosphatase related protein, domain 2"/>
    <property type="match status" value="1"/>
</dbReference>
<dbReference type="AlphaFoldDB" id="A0A7K3NQI9"/>
<dbReference type="NCBIfam" id="NF011071">
    <property type="entry name" value="PRK14501.1"/>
    <property type="match status" value="1"/>
</dbReference>
<dbReference type="SUPFAM" id="SSF53756">
    <property type="entry name" value="UDP-Glycosyltransferase/glycogen phosphorylase"/>
    <property type="match status" value="1"/>
</dbReference>
<comment type="similarity">
    <text evidence="1">Belongs to the glycosyltransferase 20 family.</text>
</comment>
<proteinExistence type="inferred from homology"/>
<dbReference type="InterPro" id="IPR023214">
    <property type="entry name" value="HAD_sf"/>
</dbReference>
<gene>
    <name evidence="2" type="ORF">G3N56_17245</name>
</gene>
<dbReference type="Gene3D" id="3.40.50.1000">
    <property type="entry name" value="HAD superfamily/HAD-like"/>
    <property type="match status" value="1"/>
</dbReference>
<dbReference type="PANTHER" id="PTHR10788">
    <property type="entry name" value="TREHALOSE-6-PHOSPHATE SYNTHASE"/>
    <property type="match status" value="1"/>
</dbReference>
<dbReference type="Gene3D" id="3.40.50.2000">
    <property type="entry name" value="Glycogen Phosphorylase B"/>
    <property type="match status" value="2"/>
</dbReference>
<dbReference type="Proteomes" id="UP000469724">
    <property type="component" value="Unassembled WGS sequence"/>
</dbReference>
<comment type="caution">
    <text evidence="2">The sequence shown here is derived from an EMBL/GenBank/DDBJ whole genome shotgun (WGS) entry which is preliminary data.</text>
</comment>
<dbReference type="GO" id="GO:0003825">
    <property type="term" value="F:alpha,alpha-trehalose-phosphate synthase (UDP-forming) activity"/>
    <property type="evidence" value="ECO:0007669"/>
    <property type="project" value="TreeGrafter"/>
</dbReference>
<dbReference type="GO" id="GO:0005992">
    <property type="term" value="P:trehalose biosynthetic process"/>
    <property type="evidence" value="ECO:0007669"/>
    <property type="project" value="InterPro"/>
</dbReference>
<evidence type="ECO:0000256" key="1">
    <source>
        <dbReference type="ARBA" id="ARBA00008799"/>
    </source>
</evidence>
<dbReference type="InterPro" id="IPR001830">
    <property type="entry name" value="Glyco_trans_20"/>
</dbReference>
<dbReference type="PANTHER" id="PTHR10788:SF106">
    <property type="entry name" value="BCDNA.GH08860"/>
    <property type="match status" value="1"/>
</dbReference>
<dbReference type="Pfam" id="PF00982">
    <property type="entry name" value="Glyco_transf_20"/>
    <property type="match status" value="1"/>
</dbReference>
<keyword evidence="3" id="KW-1185">Reference proteome</keyword>
<accession>A0A7K3NQI9</accession>
<sequence length="734" mass="81517">MRLVIVSNRLPVRLVEKDGRIAVEPSAGGLATGLEAYLSALPAESPFDEKPLWVGWPGRPLTDRTGLDIFQAQGRAFDIHPVHIPEDEMNAFYHGFCNAVLWPLFHYFPTYVSYKDSSWQAYEKVNTRFLTALEPLVREDDVIWVHDYQLMLLPRLLRQAHPLAAIGFFLHIPFPSHELFRTLPRTCRQALLHGVLGSDLVGFHTYDYTRHFISSVSSILGLSNTMGRLAVEDRPVVADTFPMGIDVAKYADAAASKPARALADNLRRSLAGADIILSMDRLDYSKGILNRLAAFELFLKRHPERLEKVVLMLVVVPSRTEVKRYQEMKKRIDELVGRINGKYATMAWTPILYRFSCFPLGELAALYAASDVALVTPLRDGMNLIAKEYVAAKNGGTGVLILSETAGAAAEMGETLMVNPRDIREMAEAIETALTMDRDAQIRINQTLFTRLTRFDVRHWAGDFLDSLFGVRDERRRLESRCLSPLGAQHLVEEMRQAKRRLLLLEAEGLFVSRDAAPDAPPPESLELLTLLGRDPANMVVIIGSGSRADMERLFGGLPVALAAENGAFLRKAGQDWIMPRPLPREWIATILPLMQRFAGRLPGATVEEREHSLVWRYRRADKSLGEMRARELSATLKGLAAGLEVTVRHGPAFVETVSPGVGRGAAAYHFQRLHAPDAILALAATDGGEEIFSALPERGPSTATLRVGLCATRAAFNLRNARSALVLLRNLAG</sequence>
<dbReference type="GO" id="GO:0005829">
    <property type="term" value="C:cytosol"/>
    <property type="evidence" value="ECO:0007669"/>
    <property type="project" value="TreeGrafter"/>
</dbReference>
<dbReference type="CDD" id="cd03788">
    <property type="entry name" value="GT20_TPS"/>
    <property type="match status" value="1"/>
</dbReference>
<dbReference type="RefSeq" id="WP_163303555.1">
    <property type="nucleotide sequence ID" value="NZ_JAAGRQ010000106.1"/>
</dbReference>
<organism evidence="2 3">
    <name type="scientific">Desulfolutivibrio sulfodismutans</name>
    <dbReference type="NCBI Taxonomy" id="63561"/>
    <lineage>
        <taxon>Bacteria</taxon>
        <taxon>Pseudomonadati</taxon>
        <taxon>Thermodesulfobacteriota</taxon>
        <taxon>Desulfovibrionia</taxon>
        <taxon>Desulfovibrionales</taxon>
        <taxon>Desulfovibrionaceae</taxon>
        <taxon>Desulfolutivibrio</taxon>
    </lineage>
</organism>
<dbReference type="SUPFAM" id="SSF56784">
    <property type="entry name" value="HAD-like"/>
    <property type="match status" value="1"/>
</dbReference>
<dbReference type="EMBL" id="JAAGRQ010000106">
    <property type="protein sequence ID" value="NDY58482.1"/>
    <property type="molecule type" value="Genomic_DNA"/>
</dbReference>
<dbReference type="Pfam" id="PF02358">
    <property type="entry name" value="Trehalose_PPase"/>
    <property type="match status" value="1"/>
</dbReference>
<name>A0A7K3NQI9_9BACT</name>
<protein>
    <submittedName>
        <fullName evidence="2">Bifunctional alpha,alpha-trehalose-phosphate synthase (UDP-forming)/trehalose-phosphatase</fullName>
    </submittedName>
</protein>
<reference evidence="2 3" key="1">
    <citation type="submission" date="2020-02" db="EMBL/GenBank/DDBJ databases">
        <title>Comparative genomics of sulfur disproportionating microorganisms.</title>
        <authorList>
            <person name="Ward L.M."/>
            <person name="Bertran E."/>
            <person name="Johnston D.T."/>
        </authorList>
    </citation>
    <scope>NUCLEOTIDE SEQUENCE [LARGE SCALE GENOMIC DNA]</scope>
    <source>
        <strain evidence="2 3">DSM 3696</strain>
    </source>
</reference>
<dbReference type="InterPro" id="IPR003337">
    <property type="entry name" value="Trehalose_PPase"/>
</dbReference>